<dbReference type="SUPFAM" id="SSF53807">
    <property type="entry name" value="Helical backbone' metal receptor"/>
    <property type="match status" value="1"/>
</dbReference>
<evidence type="ECO:0000256" key="1">
    <source>
        <dbReference type="SAM" id="SignalP"/>
    </source>
</evidence>
<feature type="domain" description="Fe/B12 periplasmic-binding" evidence="2">
    <location>
        <begin position="52"/>
        <end position="310"/>
    </location>
</feature>
<dbReference type="InterPro" id="IPR002491">
    <property type="entry name" value="ABC_transptr_periplasmic_BD"/>
</dbReference>
<dbReference type="PANTHER" id="PTHR30535:SF34">
    <property type="entry name" value="MOLYBDATE-BINDING PROTEIN MOLA"/>
    <property type="match status" value="1"/>
</dbReference>
<dbReference type="PROSITE" id="PS50983">
    <property type="entry name" value="FE_B12_PBP"/>
    <property type="match status" value="1"/>
</dbReference>
<name>A0ABZ0HNQ0_9HYPH</name>
<feature type="signal peptide" evidence="1">
    <location>
        <begin position="1"/>
        <end position="25"/>
    </location>
</feature>
<gene>
    <name evidence="3" type="ORF">RZS28_11900</name>
</gene>
<dbReference type="PANTHER" id="PTHR30535">
    <property type="entry name" value="VITAMIN B12-BINDING PROTEIN"/>
    <property type="match status" value="1"/>
</dbReference>
<protein>
    <submittedName>
        <fullName evidence="3">Iron ABC transporter substrate-binding protein</fullName>
    </submittedName>
</protein>
<dbReference type="InterPro" id="IPR050902">
    <property type="entry name" value="ABC_Transporter_SBP"/>
</dbReference>
<accession>A0ABZ0HNQ0</accession>
<reference evidence="3 4" key="1">
    <citation type="submission" date="2023-10" db="EMBL/GenBank/DDBJ databases">
        <title>Novel methanotroph of the genus Methylocapsa from a subarctic wetland.</title>
        <authorList>
            <person name="Belova S.E."/>
            <person name="Oshkin I.Y."/>
            <person name="Miroshnikov K."/>
            <person name="Dedysh S.N."/>
        </authorList>
    </citation>
    <scope>NUCLEOTIDE SEQUENCE [LARGE SCALE GENOMIC DNA]</scope>
    <source>
        <strain evidence="3 4">RX1</strain>
    </source>
</reference>
<keyword evidence="4" id="KW-1185">Reference proteome</keyword>
<evidence type="ECO:0000259" key="2">
    <source>
        <dbReference type="PROSITE" id="PS50983"/>
    </source>
</evidence>
<dbReference type="Gene3D" id="1.20.58.2180">
    <property type="match status" value="1"/>
</dbReference>
<sequence length="342" mass="35967">MIPARKVLIAAALVALSLFAPPALSEPPTPPPAQKFIDAVGRSVDLPAHVERVIPAGPPAVVLVYALAPEKLLGLLESWTESRRAFVPEAYRGLPVLPRLTRAPSDADLALLRGQTADLIVDYGDIGKAYAASAERAQAALGVPSILLEGRMAETPEVLHSLGVILEKKERGDELAALAEHVLERLHPASSIDPERRVAVYLGRGPEGLLAVRPGGLLSEPIEAAGGRNVTPEGPGAFAQLNVAEAAALHPAVVILEDPSAADGPLSKALDPKTVILVDRGGPFGSMEAPPSINRLIGALALAAILHPDLAPPDPRFMRALRENFFGPLPKEAPLDPLERAR</sequence>
<organism evidence="3 4">
    <name type="scientific">Methylocapsa polymorpha</name>
    <dbReference type="NCBI Taxonomy" id="3080828"/>
    <lineage>
        <taxon>Bacteria</taxon>
        <taxon>Pseudomonadati</taxon>
        <taxon>Pseudomonadota</taxon>
        <taxon>Alphaproteobacteria</taxon>
        <taxon>Hyphomicrobiales</taxon>
        <taxon>Beijerinckiaceae</taxon>
        <taxon>Methylocapsa</taxon>
    </lineage>
</organism>
<keyword evidence="1" id="KW-0732">Signal</keyword>
<dbReference type="RefSeq" id="WP_407337963.1">
    <property type="nucleotide sequence ID" value="NZ_CP136862.1"/>
</dbReference>
<dbReference type="EMBL" id="CP136862">
    <property type="protein sequence ID" value="WOJ88526.1"/>
    <property type="molecule type" value="Genomic_DNA"/>
</dbReference>
<dbReference type="Gene3D" id="3.40.50.1980">
    <property type="entry name" value="Nitrogenase molybdenum iron protein domain"/>
    <property type="match status" value="2"/>
</dbReference>
<evidence type="ECO:0000313" key="4">
    <source>
        <dbReference type="Proteomes" id="UP001626536"/>
    </source>
</evidence>
<feature type="chain" id="PRO_5045898651" evidence="1">
    <location>
        <begin position="26"/>
        <end position="342"/>
    </location>
</feature>
<proteinExistence type="predicted"/>
<dbReference type="Proteomes" id="UP001626536">
    <property type="component" value="Chromosome"/>
</dbReference>
<evidence type="ECO:0000313" key="3">
    <source>
        <dbReference type="EMBL" id="WOJ88526.1"/>
    </source>
</evidence>